<dbReference type="AlphaFoldDB" id="A0A1A8G9R1"/>
<evidence type="ECO:0000313" key="2">
    <source>
        <dbReference type="EMBL" id="SBQ68450.1"/>
    </source>
</evidence>
<evidence type="ECO:0000256" key="1">
    <source>
        <dbReference type="SAM" id="MobiDB-lite"/>
    </source>
</evidence>
<gene>
    <name evidence="2" type="primary">FKBP7</name>
</gene>
<reference evidence="2" key="2">
    <citation type="submission" date="2016-06" db="EMBL/GenBank/DDBJ databases">
        <title>The genome of a short-lived fish provides insights into sex chromosome evolution and the genetic control of aging.</title>
        <authorList>
            <person name="Reichwald K."/>
            <person name="Felder M."/>
            <person name="Petzold A."/>
            <person name="Koch P."/>
            <person name="Groth M."/>
            <person name="Platzer M."/>
        </authorList>
    </citation>
    <scope>NUCLEOTIDE SEQUENCE</scope>
    <source>
        <tissue evidence="2">Brain</tissue>
    </source>
</reference>
<feature type="non-terminal residue" evidence="2">
    <location>
        <position position="1"/>
    </location>
</feature>
<name>A0A1A8G9R1_9TELE</name>
<feature type="region of interest" description="Disordered" evidence="1">
    <location>
        <begin position="57"/>
        <end position="78"/>
    </location>
</feature>
<feature type="compositionally biased region" description="Polar residues" evidence="1">
    <location>
        <begin position="64"/>
        <end position="78"/>
    </location>
</feature>
<dbReference type="EMBL" id="HAEC01000373">
    <property type="protein sequence ID" value="SBQ68450.1"/>
    <property type="molecule type" value="Transcribed_RNA"/>
</dbReference>
<accession>A0A1A8G9R1</accession>
<reference evidence="2" key="1">
    <citation type="submission" date="2016-05" db="EMBL/GenBank/DDBJ databases">
        <authorList>
            <person name="Lavstsen T."/>
            <person name="Jespersen J.S."/>
        </authorList>
    </citation>
    <scope>NUCLEOTIDE SEQUENCE</scope>
    <source>
        <tissue evidence="2">Brain</tissue>
    </source>
</reference>
<organism evidence="2">
    <name type="scientific">Nothobranchius korthausae</name>
    <dbReference type="NCBI Taxonomy" id="1143690"/>
    <lineage>
        <taxon>Eukaryota</taxon>
        <taxon>Metazoa</taxon>
        <taxon>Chordata</taxon>
        <taxon>Craniata</taxon>
        <taxon>Vertebrata</taxon>
        <taxon>Euteleostomi</taxon>
        <taxon>Actinopterygii</taxon>
        <taxon>Neopterygii</taxon>
        <taxon>Teleostei</taxon>
        <taxon>Neoteleostei</taxon>
        <taxon>Acanthomorphata</taxon>
        <taxon>Ovalentaria</taxon>
        <taxon>Atherinomorphae</taxon>
        <taxon>Cyprinodontiformes</taxon>
        <taxon>Nothobranchiidae</taxon>
        <taxon>Nothobranchius</taxon>
    </lineage>
</organism>
<sequence>SLRWVPGQGWVPVLLQSDGQRRPPSMVCVGCWTSPQRPRRWDDGHVCWGEEEGHDSIGAGIWRNGQSGAQQTNSSAPA</sequence>
<protein>
    <submittedName>
        <fullName evidence="2">FK506 binding protein 7</fullName>
    </submittedName>
</protein>
<proteinExistence type="predicted"/>
<feature type="non-terminal residue" evidence="2">
    <location>
        <position position="78"/>
    </location>
</feature>